<dbReference type="SUPFAM" id="SSF54211">
    <property type="entry name" value="Ribosomal protein S5 domain 2-like"/>
    <property type="match status" value="1"/>
</dbReference>
<dbReference type="InterPro" id="IPR005517">
    <property type="entry name" value="Transl_elong_EFG/EF2_IV"/>
</dbReference>
<keyword evidence="1" id="KW-0547">Nucleotide-binding</keyword>
<dbReference type="Gene3D" id="3.30.230.10">
    <property type="match status" value="1"/>
</dbReference>
<sequence length="137" mass="14735">MGRMTTEPRTFPPRPLRGVKAAYIRQAGCPSSVAITVSDFEPWQQGVEFEVADTSAAPGWSAGEVSELHEAFGSGVREELAALAPGTTVAVTVVLRSIKVHEVDSHPLAFRHAGRLAVRNALVEAYGPPPHPRRDRA</sequence>
<dbReference type="STRING" id="1172567.WQO_31840"/>
<gene>
    <name evidence="4" type="ORF">WQO_31840</name>
</gene>
<dbReference type="InterPro" id="IPR014721">
    <property type="entry name" value="Ribsml_uS5_D2-typ_fold_subgr"/>
</dbReference>
<dbReference type="GO" id="GO:0005525">
    <property type="term" value="F:GTP binding"/>
    <property type="evidence" value="ECO:0007669"/>
    <property type="project" value="UniProtKB-KW"/>
</dbReference>
<keyword evidence="2" id="KW-0342">GTP-binding</keyword>
<proteinExistence type="predicted"/>
<name>A0A0U3KF95_STRGL</name>
<reference evidence="4 5" key="1">
    <citation type="journal article" date="2012" name="J. Bacteriol.">
        <title>Draft genome sequence of Streptomyces globisporus C-1027, which produces an antitumor antibiotic consisting of a nine-membered enediyne with a chromoprotein.</title>
        <authorList>
            <person name="Wang L."/>
            <person name="Wang S."/>
            <person name="He Q."/>
            <person name="Yu T."/>
            <person name="Li Q."/>
            <person name="Hong B."/>
        </authorList>
    </citation>
    <scope>NUCLEOTIDE SEQUENCE [LARGE SCALE GENOMIC DNA]</scope>
    <source>
        <strain evidence="4 5">C-1027</strain>
    </source>
</reference>
<accession>A0A0U3KF95</accession>
<dbReference type="Pfam" id="PF03764">
    <property type="entry name" value="EFG_IV"/>
    <property type="match status" value="1"/>
</dbReference>
<dbReference type="KEGG" id="sgb:WQO_31840"/>
<organism evidence="4 5">
    <name type="scientific">Streptomyces globisporus C-1027</name>
    <dbReference type="NCBI Taxonomy" id="1172567"/>
    <lineage>
        <taxon>Bacteria</taxon>
        <taxon>Bacillati</taxon>
        <taxon>Actinomycetota</taxon>
        <taxon>Actinomycetes</taxon>
        <taxon>Kitasatosporales</taxon>
        <taxon>Streptomycetaceae</taxon>
        <taxon>Streptomyces</taxon>
    </lineage>
</organism>
<dbReference type="InterPro" id="IPR020568">
    <property type="entry name" value="Ribosomal_Su5_D2-typ_SF"/>
</dbReference>
<dbReference type="AlphaFoldDB" id="A0A0U3KF95"/>
<dbReference type="Proteomes" id="UP000064183">
    <property type="component" value="Chromosome"/>
</dbReference>
<evidence type="ECO:0000259" key="3">
    <source>
        <dbReference type="Pfam" id="PF03764"/>
    </source>
</evidence>
<evidence type="ECO:0000256" key="1">
    <source>
        <dbReference type="ARBA" id="ARBA00022741"/>
    </source>
</evidence>
<feature type="domain" description="Translation elongation factor EFG/EF2" evidence="3">
    <location>
        <begin position="19"/>
        <end position="125"/>
    </location>
</feature>
<evidence type="ECO:0000256" key="2">
    <source>
        <dbReference type="ARBA" id="ARBA00023134"/>
    </source>
</evidence>
<evidence type="ECO:0000313" key="4">
    <source>
        <dbReference type="EMBL" id="ALU97533.1"/>
    </source>
</evidence>
<dbReference type="EMBL" id="CP013738">
    <property type="protein sequence ID" value="ALU97533.1"/>
    <property type="molecule type" value="Genomic_DNA"/>
</dbReference>
<protein>
    <recommendedName>
        <fullName evidence="3">Translation elongation factor EFG/EF2 domain-containing protein</fullName>
    </recommendedName>
</protein>
<evidence type="ECO:0000313" key="5">
    <source>
        <dbReference type="Proteomes" id="UP000064183"/>
    </source>
</evidence>